<name>A0A1I5DZB5_9NEIS</name>
<dbReference type="RefSeq" id="WP_143086076.1">
    <property type="nucleotide sequence ID" value="NZ_FOVE01000031.1"/>
</dbReference>
<keyword evidence="2" id="KW-0812">Transmembrane</keyword>
<feature type="transmembrane region" description="Helical" evidence="2">
    <location>
        <begin position="12"/>
        <end position="37"/>
    </location>
</feature>
<evidence type="ECO:0000256" key="1">
    <source>
        <dbReference type="SAM" id="MobiDB-lite"/>
    </source>
</evidence>
<dbReference type="OrthoDB" id="9156634at2"/>
<feature type="compositionally biased region" description="Basic residues" evidence="1">
    <location>
        <begin position="54"/>
        <end position="68"/>
    </location>
</feature>
<evidence type="ECO:0008006" key="5">
    <source>
        <dbReference type="Google" id="ProtNLM"/>
    </source>
</evidence>
<protein>
    <recommendedName>
        <fullName evidence="5">Oxaloacetate decarboxylase, gamma chain</fullName>
    </recommendedName>
</protein>
<keyword evidence="4" id="KW-1185">Reference proteome</keyword>
<feature type="region of interest" description="Disordered" evidence="1">
    <location>
        <begin position="53"/>
        <end position="72"/>
    </location>
</feature>
<evidence type="ECO:0000256" key="2">
    <source>
        <dbReference type="SAM" id="Phobius"/>
    </source>
</evidence>
<dbReference type="AlphaFoldDB" id="A0A1I5DZB5"/>
<evidence type="ECO:0000313" key="4">
    <source>
        <dbReference type="Proteomes" id="UP000242869"/>
    </source>
</evidence>
<dbReference type="Proteomes" id="UP000242869">
    <property type="component" value="Unassembled WGS sequence"/>
</dbReference>
<evidence type="ECO:0000313" key="3">
    <source>
        <dbReference type="EMBL" id="SFO04615.1"/>
    </source>
</evidence>
<sequence length="115" mass="12313">MNAIIPDSLNGAIILSLIDFFLSFVIIAGIGVVLWFLPILNVIAEKIGAGGHEHAKHKHHGGKKKSHGHDRTQPHVSQQMVGEVSKGHVAAIHGAIYSIVGSNCRIASISRIDNK</sequence>
<keyword evidence="2" id="KW-0472">Membrane</keyword>
<keyword evidence="2" id="KW-1133">Transmembrane helix</keyword>
<organism evidence="3 4">
    <name type="scientific">Formivibrio citricus</name>
    <dbReference type="NCBI Taxonomy" id="83765"/>
    <lineage>
        <taxon>Bacteria</taxon>
        <taxon>Pseudomonadati</taxon>
        <taxon>Pseudomonadota</taxon>
        <taxon>Betaproteobacteria</taxon>
        <taxon>Neisseriales</taxon>
        <taxon>Chitinibacteraceae</taxon>
        <taxon>Formivibrio</taxon>
    </lineage>
</organism>
<dbReference type="EMBL" id="FOVE01000031">
    <property type="protein sequence ID" value="SFO04615.1"/>
    <property type="molecule type" value="Genomic_DNA"/>
</dbReference>
<reference evidence="4" key="1">
    <citation type="submission" date="2016-10" db="EMBL/GenBank/DDBJ databases">
        <authorList>
            <person name="Varghese N."/>
            <person name="Submissions S."/>
        </authorList>
    </citation>
    <scope>NUCLEOTIDE SEQUENCE [LARGE SCALE GENOMIC DNA]</scope>
    <source>
        <strain evidence="4">DSM 6150</strain>
    </source>
</reference>
<accession>A0A1I5DZB5</accession>
<proteinExistence type="predicted"/>
<dbReference type="STRING" id="83765.SAMN05660284_02791"/>
<gene>
    <name evidence="3" type="ORF">SAMN05660284_02791</name>
</gene>